<evidence type="ECO:0000313" key="2">
    <source>
        <dbReference type="EMBL" id="ORX50008.1"/>
    </source>
</evidence>
<reference evidence="2 3" key="1">
    <citation type="submission" date="2016-08" db="EMBL/GenBank/DDBJ databases">
        <title>Genomes of anaerobic fungi encode conserved fungal cellulosomes for biomass hydrolysis.</title>
        <authorList>
            <consortium name="DOE Joint Genome Institute"/>
            <person name="Haitjema C.H."/>
            <person name="Gilmore S.P."/>
            <person name="Henske J.K."/>
            <person name="Solomon K.V."/>
            <person name="De Groot R."/>
            <person name="Kuo A."/>
            <person name="Mondo S.J."/>
            <person name="Salamov A.A."/>
            <person name="Labutti K."/>
            <person name="Zhao Z."/>
            <person name="Chiniquy J."/>
            <person name="Barry K."/>
            <person name="Brewer H.M."/>
            <person name="Purvine S.O."/>
            <person name="Wright A.T."/>
            <person name="Boxma B."/>
            <person name="Van Alen T."/>
            <person name="Hackstein J.H."/>
            <person name="Baker S.E."/>
            <person name="Grigoriev I.V."/>
            <person name="O'Malley M.A."/>
        </authorList>
    </citation>
    <scope>NUCLEOTIDE SEQUENCE [LARGE SCALE GENOMIC DNA]</scope>
    <source>
        <strain evidence="3">finn</strain>
    </source>
</reference>
<dbReference type="AlphaFoldDB" id="A0A1Y1V904"/>
<sequence>MTEYIKNVNEFVSNVDTSDKEFPTSVEELSELLEKIENDTFMKFHNKVIFDISGHTLRYTEIAKTYLVEKVQYLLKVAYITHMVVSVIIMCVFLTFIMKQIREQMNVMRVLTNIIFTIPLPVFKSVPKLQNFIETGKII</sequence>
<feature type="transmembrane region" description="Helical" evidence="1">
    <location>
        <begin position="77"/>
        <end position="98"/>
    </location>
</feature>
<keyword evidence="1" id="KW-0812">Transmembrane</keyword>
<keyword evidence="3" id="KW-1185">Reference proteome</keyword>
<name>A0A1Y1V904_9FUNG</name>
<keyword evidence="1" id="KW-1133">Transmembrane helix</keyword>
<accession>A0A1Y1V904</accession>
<dbReference type="OrthoDB" id="10473914at2759"/>
<dbReference type="EMBL" id="MCFH01000022">
    <property type="protein sequence ID" value="ORX50008.1"/>
    <property type="molecule type" value="Genomic_DNA"/>
</dbReference>
<keyword evidence="1" id="KW-0472">Membrane</keyword>
<protein>
    <submittedName>
        <fullName evidence="2">Uncharacterized protein</fullName>
    </submittedName>
</protein>
<dbReference type="Proteomes" id="UP000193719">
    <property type="component" value="Unassembled WGS sequence"/>
</dbReference>
<gene>
    <name evidence="2" type="ORF">BCR36DRAFT_62816</name>
</gene>
<reference evidence="2 3" key="2">
    <citation type="submission" date="2016-08" db="EMBL/GenBank/DDBJ databases">
        <title>Pervasive Adenine N6-methylation of Active Genes in Fungi.</title>
        <authorList>
            <consortium name="DOE Joint Genome Institute"/>
            <person name="Mondo S.J."/>
            <person name="Dannebaum R.O."/>
            <person name="Kuo R.C."/>
            <person name="Labutti K."/>
            <person name="Haridas S."/>
            <person name="Kuo A."/>
            <person name="Salamov A."/>
            <person name="Ahrendt S.R."/>
            <person name="Lipzen A."/>
            <person name="Sullivan W."/>
            <person name="Andreopoulos W.B."/>
            <person name="Clum A."/>
            <person name="Lindquist E."/>
            <person name="Daum C."/>
            <person name="Ramamoorthy G.K."/>
            <person name="Gryganskyi A."/>
            <person name="Culley D."/>
            <person name="Magnuson J.K."/>
            <person name="James T.Y."/>
            <person name="O'Malley M.A."/>
            <person name="Stajich J.E."/>
            <person name="Spatafora J.W."/>
            <person name="Visel A."/>
            <person name="Grigoriev I.V."/>
        </authorList>
    </citation>
    <scope>NUCLEOTIDE SEQUENCE [LARGE SCALE GENOMIC DNA]</scope>
    <source>
        <strain evidence="3">finn</strain>
    </source>
</reference>
<comment type="caution">
    <text evidence="2">The sequence shown here is derived from an EMBL/GenBank/DDBJ whole genome shotgun (WGS) entry which is preliminary data.</text>
</comment>
<organism evidence="2 3">
    <name type="scientific">Piromyces finnis</name>
    <dbReference type="NCBI Taxonomy" id="1754191"/>
    <lineage>
        <taxon>Eukaryota</taxon>
        <taxon>Fungi</taxon>
        <taxon>Fungi incertae sedis</taxon>
        <taxon>Chytridiomycota</taxon>
        <taxon>Chytridiomycota incertae sedis</taxon>
        <taxon>Neocallimastigomycetes</taxon>
        <taxon>Neocallimastigales</taxon>
        <taxon>Neocallimastigaceae</taxon>
        <taxon>Piromyces</taxon>
    </lineage>
</organism>
<evidence type="ECO:0000256" key="1">
    <source>
        <dbReference type="SAM" id="Phobius"/>
    </source>
</evidence>
<evidence type="ECO:0000313" key="3">
    <source>
        <dbReference type="Proteomes" id="UP000193719"/>
    </source>
</evidence>
<proteinExistence type="predicted"/>